<dbReference type="InterPro" id="IPR052905">
    <property type="entry name" value="LD-transpeptidase_YkuD-like"/>
</dbReference>
<name>F8FM14_PAEMK</name>
<reference evidence="4 5" key="2">
    <citation type="journal article" date="2013" name="Genome Announc.">
        <title>Genome Sequence of Growth-Improving Paenibacillus mucilaginosus Strain KNP414.</title>
        <authorList>
            <person name="Lu J.J."/>
            <person name="Wang J.F."/>
            <person name="Hu X.F."/>
        </authorList>
    </citation>
    <scope>NUCLEOTIDE SEQUENCE [LARGE SCALE GENOMIC DNA]</scope>
    <source>
        <strain evidence="4 5">KNP414</strain>
    </source>
</reference>
<dbReference type="KEGG" id="pms:KNP414_07130"/>
<evidence type="ECO:0000313" key="5">
    <source>
        <dbReference type="Proteomes" id="UP000006620"/>
    </source>
</evidence>
<dbReference type="InterPro" id="IPR003709">
    <property type="entry name" value="VanY-like_core_dom"/>
</dbReference>
<dbReference type="Pfam" id="PF02557">
    <property type="entry name" value="VanY"/>
    <property type="match status" value="1"/>
</dbReference>
<sequence length="321" mass="33568">MLSKKTGMITLSLSLALSASLLWSPAQTASAATCSDVLTPMTDPLALKMENGQTVIWEGVKPELIAARDRYVSLIKAKGWTITYNSAYRPYQYQKHLYEIVQNKSVCQAEMTKHGLGTLVAAPSYTAPHTAGIAFDATVKDASGRALNSMTSVSSALSDLAKQAGLYFPHPTSDGVHHQLSGDTTSTVLKVGSTGPQVVTLQTNLNRVGYTVSADGVFGTGTEAIVKQFQAAHGLTADGIVGSATASKLSALASTTTVLRVGSSGDEVKVLQRLLTKKGYSATADGVFGSGTESTVKRFQAANSLTADGIVGSATWSKLRS</sequence>
<reference evidence="5" key="1">
    <citation type="submission" date="2011-06" db="EMBL/GenBank/DDBJ databases">
        <title>Complete genome sequence of Paenibacillus mucilaginosus KNP414.</title>
        <authorList>
            <person name="Wang J."/>
            <person name="Hu S."/>
            <person name="Hu X."/>
            <person name="Zhang B."/>
            <person name="Dong D."/>
            <person name="Zhang S."/>
            <person name="Zhao K."/>
            <person name="Wu D."/>
        </authorList>
    </citation>
    <scope>NUCLEOTIDE SEQUENCE [LARGE SCALE GENOMIC DNA]</scope>
    <source>
        <strain evidence="5">KNP414</strain>
    </source>
</reference>
<accession>F8FM14</accession>
<dbReference type="SUPFAM" id="SSF47090">
    <property type="entry name" value="PGBD-like"/>
    <property type="match status" value="2"/>
</dbReference>
<dbReference type="Gene3D" id="3.30.1380.10">
    <property type="match status" value="1"/>
</dbReference>
<dbReference type="Proteomes" id="UP000006620">
    <property type="component" value="Chromosome"/>
</dbReference>
<dbReference type="PANTHER" id="PTHR41533">
    <property type="entry name" value="L,D-TRANSPEPTIDASE HI_1667-RELATED"/>
    <property type="match status" value="1"/>
</dbReference>
<dbReference type="GO" id="GO:0006508">
    <property type="term" value="P:proteolysis"/>
    <property type="evidence" value="ECO:0007669"/>
    <property type="project" value="InterPro"/>
</dbReference>
<evidence type="ECO:0000256" key="1">
    <source>
        <dbReference type="SAM" id="SignalP"/>
    </source>
</evidence>
<keyword evidence="1" id="KW-0732">Signal</keyword>
<evidence type="ECO:0000259" key="3">
    <source>
        <dbReference type="Pfam" id="PF02557"/>
    </source>
</evidence>
<dbReference type="SUPFAM" id="SSF55166">
    <property type="entry name" value="Hedgehog/DD-peptidase"/>
    <property type="match status" value="1"/>
</dbReference>
<feature type="domain" description="D-alanyl-D-alanine carboxypeptidase-like core" evidence="3">
    <location>
        <begin position="61"/>
        <end position="172"/>
    </location>
</feature>
<dbReference type="InterPro" id="IPR002477">
    <property type="entry name" value="Peptidoglycan-bd-like"/>
</dbReference>
<organism evidence="4 5">
    <name type="scientific">Paenibacillus mucilaginosus (strain KNP414)</name>
    <dbReference type="NCBI Taxonomy" id="1036673"/>
    <lineage>
        <taxon>Bacteria</taxon>
        <taxon>Bacillati</taxon>
        <taxon>Bacillota</taxon>
        <taxon>Bacilli</taxon>
        <taxon>Bacillales</taxon>
        <taxon>Paenibacillaceae</taxon>
        <taxon>Paenibacillus</taxon>
    </lineage>
</organism>
<dbReference type="InterPro" id="IPR036366">
    <property type="entry name" value="PGBDSf"/>
</dbReference>
<dbReference type="InterPro" id="IPR009045">
    <property type="entry name" value="Zn_M74/Hedgehog-like"/>
</dbReference>
<proteinExistence type="predicted"/>
<feature type="domain" description="Peptidoglycan binding-like" evidence="2">
    <location>
        <begin position="264"/>
        <end position="319"/>
    </location>
</feature>
<dbReference type="Gene3D" id="1.10.101.10">
    <property type="entry name" value="PGBD-like superfamily/PGBD"/>
    <property type="match status" value="2"/>
</dbReference>
<dbReference type="Pfam" id="PF01471">
    <property type="entry name" value="PG_binding_1"/>
    <property type="match status" value="2"/>
</dbReference>
<dbReference type="PANTHER" id="PTHR41533:SF1">
    <property type="entry name" value="L,D-TRANSPEPTIDASE YCBB-RELATED"/>
    <property type="match status" value="1"/>
</dbReference>
<dbReference type="AlphaFoldDB" id="F8FM14"/>
<feature type="signal peptide" evidence="1">
    <location>
        <begin position="1"/>
        <end position="31"/>
    </location>
</feature>
<evidence type="ECO:0000259" key="2">
    <source>
        <dbReference type="Pfam" id="PF01471"/>
    </source>
</evidence>
<feature type="chain" id="PRO_5003370758" description="Peptidoglycan-binding domain 1 protein" evidence="1">
    <location>
        <begin position="32"/>
        <end position="321"/>
    </location>
</feature>
<evidence type="ECO:0008006" key="6">
    <source>
        <dbReference type="Google" id="ProtNLM"/>
    </source>
</evidence>
<feature type="domain" description="Peptidoglycan binding-like" evidence="2">
    <location>
        <begin position="194"/>
        <end position="249"/>
    </location>
</feature>
<dbReference type="HOGENOM" id="CLU_865564_0_0_9"/>
<dbReference type="PATRIC" id="fig|1036673.3.peg.6648"/>
<protein>
    <recommendedName>
        <fullName evidence="6">Peptidoglycan-binding domain 1 protein</fullName>
    </recommendedName>
</protein>
<dbReference type="GO" id="GO:0008233">
    <property type="term" value="F:peptidase activity"/>
    <property type="evidence" value="ECO:0007669"/>
    <property type="project" value="InterPro"/>
</dbReference>
<evidence type="ECO:0000313" key="4">
    <source>
        <dbReference type="EMBL" id="AEI45640.1"/>
    </source>
</evidence>
<gene>
    <name evidence="4" type="ordered locus">KNP414_07130</name>
</gene>
<dbReference type="EMBL" id="CP002869">
    <property type="protein sequence ID" value="AEI45640.1"/>
    <property type="molecule type" value="Genomic_DNA"/>
</dbReference>
<dbReference type="RefSeq" id="WP_013920781.1">
    <property type="nucleotide sequence ID" value="NC_015690.1"/>
</dbReference>
<dbReference type="InterPro" id="IPR036365">
    <property type="entry name" value="PGBD-like_sf"/>
</dbReference>